<evidence type="ECO:0000256" key="2">
    <source>
        <dbReference type="SAM" id="Phobius"/>
    </source>
</evidence>
<organism evidence="3 5">
    <name type="scientific">Orrella dioscoreae</name>
    <dbReference type="NCBI Taxonomy" id="1851544"/>
    <lineage>
        <taxon>Bacteria</taxon>
        <taxon>Pseudomonadati</taxon>
        <taxon>Pseudomonadota</taxon>
        <taxon>Betaproteobacteria</taxon>
        <taxon>Burkholderiales</taxon>
        <taxon>Alcaligenaceae</taxon>
        <taxon>Orrella</taxon>
    </lineage>
</organism>
<feature type="transmembrane region" description="Helical" evidence="2">
    <location>
        <begin position="27"/>
        <end position="45"/>
    </location>
</feature>
<keyword evidence="2" id="KW-1133">Transmembrane helix</keyword>
<sequence length="233" mass="25797">MFGSQKRQVFKPSVYETSKRRGRMPRWLVLLLLGVVLGAGGLLFLQTSYGPQRLTVLESQQLTNEVNSGNIERQRLQVQLEESQRTVETLKTENEKLAVTAAQAEKSVAPLKEELALFADAMPEDPRGGPLGVSAATFRRDAGQLRYHVLLLRNAGQGAPFKGQLAMAIEGRYPNGRTATVELDPVAVNLDRYEHLAGVAPLPEGFSARRATVRVLDAQTQRQHAMRILIVRD</sequence>
<dbReference type="KEGG" id="odi:ODI_R1030"/>
<dbReference type="InterPro" id="IPR046703">
    <property type="entry name" value="DUF6776"/>
</dbReference>
<name>A0A1C3JWU3_9BURK</name>
<accession>A0A1C3JWU3</accession>
<dbReference type="Pfam" id="PF20567">
    <property type="entry name" value="DUF6776"/>
    <property type="match status" value="1"/>
</dbReference>
<feature type="coiled-coil region" evidence="1">
    <location>
        <begin position="73"/>
        <end position="107"/>
    </location>
</feature>
<evidence type="ECO:0000256" key="1">
    <source>
        <dbReference type="SAM" id="Coils"/>
    </source>
</evidence>
<keyword evidence="1" id="KW-0175">Coiled coil</keyword>
<keyword evidence="2" id="KW-0472">Membrane</keyword>
<evidence type="ECO:0000313" key="4">
    <source>
        <dbReference type="EMBL" id="SOE47765.1"/>
    </source>
</evidence>
<dbReference type="AlphaFoldDB" id="A0A1C3JWU3"/>
<gene>
    <name evidence="3" type="ORF">ODI_03780</name>
    <name evidence="4" type="ORF">ODI_R1030</name>
</gene>
<dbReference type="EMBL" id="LT907988">
    <property type="protein sequence ID" value="SOE47765.1"/>
    <property type="molecule type" value="Genomic_DNA"/>
</dbReference>
<reference evidence="4 5" key="2">
    <citation type="submission" date="2017-08" db="EMBL/GenBank/DDBJ databases">
        <authorList>
            <person name="de Groot N.N."/>
        </authorList>
    </citation>
    <scope>NUCLEOTIDE SEQUENCE [LARGE SCALE GENOMIC DNA]</scope>
    <source>
        <strain evidence="4">Orrdi1</strain>
    </source>
</reference>
<dbReference type="EMBL" id="FLRC01000002">
    <property type="protein sequence ID" value="SBT23752.1"/>
    <property type="molecule type" value="Genomic_DNA"/>
</dbReference>
<dbReference type="Proteomes" id="UP000078558">
    <property type="component" value="Chromosome I"/>
</dbReference>
<protein>
    <submittedName>
        <fullName evidence="3">Putative inner membrane protein</fullName>
    </submittedName>
</protein>
<dbReference type="STRING" id="1851544.ODI_03780"/>
<keyword evidence="5" id="KW-1185">Reference proteome</keyword>
<evidence type="ECO:0000313" key="3">
    <source>
        <dbReference type="EMBL" id="SBT23752.1"/>
    </source>
</evidence>
<reference evidence="3 5" key="1">
    <citation type="submission" date="2016-06" db="EMBL/GenBank/DDBJ databases">
        <authorList>
            <person name="Kjaerup R.B."/>
            <person name="Dalgaard T.S."/>
            <person name="Juul-Madsen H.R."/>
        </authorList>
    </citation>
    <scope>NUCLEOTIDE SEQUENCE [LARGE SCALE GENOMIC DNA]</scope>
    <source>
        <strain evidence="3">Orrdi1</strain>
    </source>
</reference>
<evidence type="ECO:0000313" key="5">
    <source>
        <dbReference type="Proteomes" id="UP000078558"/>
    </source>
</evidence>
<keyword evidence="2" id="KW-0812">Transmembrane</keyword>
<proteinExistence type="predicted"/>